<dbReference type="Proteomes" id="UP001186974">
    <property type="component" value="Unassembled WGS sequence"/>
</dbReference>
<reference evidence="1" key="1">
    <citation type="submission" date="2024-09" db="EMBL/GenBank/DDBJ databases">
        <title>Black Yeasts Isolated from many extreme environments.</title>
        <authorList>
            <person name="Coleine C."/>
            <person name="Stajich J.E."/>
            <person name="Selbmann L."/>
        </authorList>
    </citation>
    <scope>NUCLEOTIDE SEQUENCE</scope>
    <source>
        <strain evidence="1">CCFEE 5737</strain>
    </source>
</reference>
<name>A0ACC3DEF5_9PEZI</name>
<keyword evidence="2" id="KW-1185">Reference proteome</keyword>
<accession>A0ACC3DEF5</accession>
<evidence type="ECO:0000313" key="2">
    <source>
        <dbReference type="Proteomes" id="UP001186974"/>
    </source>
</evidence>
<proteinExistence type="predicted"/>
<protein>
    <submittedName>
        <fullName evidence="1">Uncharacterized protein</fullName>
    </submittedName>
</protein>
<sequence length="156" mass="17032">MENIIYDDSPLAAYLEGEGKADATGWIEARDNGEVENEEYAPRGPSLLRERLRDRLPQPLSLNIPKNSGLAKIHHACSRAVNSRLNRADNAKFLEHFRYTIIASQLVSEHTAASAWKSSIIPISAIERGEAPPTEYKDASTSISGAIVTGVTAFAL</sequence>
<dbReference type="EMBL" id="JAWDJW010005985">
    <property type="protein sequence ID" value="KAK3066151.1"/>
    <property type="molecule type" value="Genomic_DNA"/>
</dbReference>
<organism evidence="1 2">
    <name type="scientific">Coniosporium uncinatum</name>
    <dbReference type="NCBI Taxonomy" id="93489"/>
    <lineage>
        <taxon>Eukaryota</taxon>
        <taxon>Fungi</taxon>
        <taxon>Dikarya</taxon>
        <taxon>Ascomycota</taxon>
        <taxon>Pezizomycotina</taxon>
        <taxon>Dothideomycetes</taxon>
        <taxon>Dothideomycetes incertae sedis</taxon>
        <taxon>Coniosporium</taxon>
    </lineage>
</organism>
<comment type="caution">
    <text evidence="1">The sequence shown here is derived from an EMBL/GenBank/DDBJ whole genome shotgun (WGS) entry which is preliminary data.</text>
</comment>
<gene>
    <name evidence="1" type="ORF">LTS18_001963</name>
</gene>
<feature type="non-terminal residue" evidence="1">
    <location>
        <position position="156"/>
    </location>
</feature>
<evidence type="ECO:0000313" key="1">
    <source>
        <dbReference type="EMBL" id="KAK3066151.1"/>
    </source>
</evidence>